<dbReference type="EMBL" id="VZON01000001">
    <property type="protein sequence ID" value="KAB0614461.1"/>
    <property type="molecule type" value="Genomic_DNA"/>
</dbReference>
<protein>
    <recommendedName>
        <fullName evidence="4">NnrS family protein</fullName>
    </recommendedName>
</protein>
<keyword evidence="1" id="KW-1133">Transmembrane helix</keyword>
<feature type="transmembrane region" description="Helical" evidence="1">
    <location>
        <begin position="224"/>
        <end position="243"/>
    </location>
</feature>
<feature type="transmembrane region" description="Helical" evidence="1">
    <location>
        <begin position="50"/>
        <end position="68"/>
    </location>
</feature>
<evidence type="ECO:0000256" key="1">
    <source>
        <dbReference type="SAM" id="Phobius"/>
    </source>
</evidence>
<sequence length="377" mass="43312">MMILKELYIMINDFFTHPMRIFFLLLSIFCVLSSFIFFTNLDFITIHKTLFIGVIPCVAYCGFLLTAFPDWTKFNKNLKPHTIILFCILNLAFLSAFFNPFWANLFVAFAWTYIFILSTFMAIQGKNSDQLSIHLLLFLFAVFSFLYAFSTDEKYLHLEIFLHFIGIFIISFRISIVLGKEALVQGGDEISVFIPNLIYKNLAIIMIYVYIICVLADFDKKTLGFILLGIGSATLAKLAELHYQILLKRYFILVYYFLQLTLGTCFIWLGISYLFELTSSADALHIITISGIFGAIYMVINIAGLRHSGFNGLKFDLDIKFGFICIFVGSICRAVFGQFSIVFLLYIPAILLATAFIIYGFKFYHIFKTTKFSEDPD</sequence>
<feature type="transmembrane region" description="Helical" evidence="1">
    <location>
        <begin position="131"/>
        <end position="149"/>
    </location>
</feature>
<evidence type="ECO:0000313" key="2">
    <source>
        <dbReference type="EMBL" id="KAB0614461.1"/>
    </source>
</evidence>
<feature type="transmembrane region" description="Helical" evidence="1">
    <location>
        <begin position="105"/>
        <end position="124"/>
    </location>
</feature>
<keyword evidence="1" id="KW-0812">Transmembrane</keyword>
<dbReference type="AlphaFoldDB" id="A0AAV6EHQ6"/>
<proteinExistence type="predicted"/>
<gene>
    <name evidence="2" type="ORF">F7P66_02415</name>
</gene>
<feature type="transmembrane region" description="Helical" evidence="1">
    <location>
        <begin position="342"/>
        <end position="361"/>
    </location>
</feature>
<feature type="transmembrane region" description="Helical" evidence="1">
    <location>
        <begin position="317"/>
        <end position="336"/>
    </location>
</feature>
<feature type="transmembrane region" description="Helical" evidence="1">
    <location>
        <begin position="21"/>
        <end position="38"/>
    </location>
</feature>
<dbReference type="Pfam" id="PF05940">
    <property type="entry name" value="NnrS"/>
    <property type="match status" value="1"/>
</dbReference>
<feature type="transmembrane region" description="Helical" evidence="1">
    <location>
        <begin position="80"/>
        <end position="99"/>
    </location>
</feature>
<feature type="transmembrane region" description="Helical" evidence="1">
    <location>
        <begin position="197"/>
        <end position="218"/>
    </location>
</feature>
<feature type="transmembrane region" description="Helical" evidence="1">
    <location>
        <begin position="283"/>
        <end position="305"/>
    </location>
</feature>
<feature type="transmembrane region" description="Helical" evidence="1">
    <location>
        <begin position="250"/>
        <end position="271"/>
    </location>
</feature>
<reference evidence="2 3" key="1">
    <citation type="submission" date="2019-09" db="EMBL/GenBank/DDBJ databases">
        <title>Draft genome sequences of 48 bacterial type strains from the CCUG.</title>
        <authorList>
            <person name="Tunovic T."/>
            <person name="Pineiro-Iglesias B."/>
            <person name="Unosson C."/>
            <person name="Inganas E."/>
            <person name="Ohlen M."/>
            <person name="Cardew S."/>
            <person name="Jensie-Markopoulos S."/>
            <person name="Salva-Serra F."/>
            <person name="Jaen-Luchoro D."/>
            <person name="Karlsson R."/>
            <person name="Svensson-Stadler L."/>
            <person name="Chun J."/>
            <person name="Moore E."/>
        </authorList>
    </citation>
    <scope>NUCLEOTIDE SEQUENCE [LARGE SCALE GENOMIC DNA]</scope>
    <source>
        <strain evidence="2 3">CCUG 34538</strain>
    </source>
</reference>
<evidence type="ECO:0008006" key="4">
    <source>
        <dbReference type="Google" id="ProtNLM"/>
    </source>
</evidence>
<comment type="caution">
    <text evidence="2">The sequence shown here is derived from an EMBL/GenBank/DDBJ whole genome shotgun (WGS) entry which is preliminary data.</text>
</comment>
<name>A0AAV6EHQ6_CAMHY</name>
<accession>A0AAV6EHQ6</accession>
<evidence type="ECO:0000313" key="3">
    <source>
        <dbReference type="Proteomes" id="UP000423641"/>
    </source>
</evidence>
<dbReference type="InterPro" id="IPR010266">
    <property type="entry name" value="NnrS"/>
</dbReference>
<dbReference type="Proteomes" id="UP000423641">
    <property type="component" value="Unassembled WGS sequence"/>
</dbReference>
<keyword evidence="1" id="KW-0472">Membrane</keyword>
<feature type="transmembrane region" description="Helical" evidence="1">
    <location>
        <begin position="155"/>
        <end position="176"/>
    </location>
</feature>
<organism evidence="2 3">
    <name type="scientific">Campylobacter hyointestinalis subsp. lawsonii</name>
    <dbReference type="NCBI Taxonomy" id="91353"/>
    <lineage>
        <taxon>Bacteria</taxon>
        <taxon>Pseudomonadati</taxon>
        <taxon>Campylobacterota</taxon>
        <taxon>Epsilonproteobacteria</taxon>
        <taxon>Campylobacterales</taxon>
        <taxon>Campylobacteraceae</taxon>
        <taxon>Campylobacter</taxon>
    </lineage>
</organism>